<proteinExistence type="predicted"/>
<keyword evidence="2" id="KW-1003">Cell membrane</keyword>
<dbReference type="InterPro" id="IPR000644">
    <property type="entry name" value="CBS_dom"/>
</dbReference>
<comment type="subcellular location">
    <subcellularLocation>
        <location evidence="1">Cell membrane</location>
        <topology evidence="1">Multi-pass membrane protein</topology>
    </subcellularLocation>
</comment>
<dbReference type="Pfam" id="PF01595">
    <property type="entry name" value="CNNM"/>
    <property type="match status" value="1"/>
</dbReference>
<keyword evidence="3 4" id="KW-0472">Membrane</keyword>
<keyword evidence="3 4" id="KW-1133">Transmembrane helix</keyword>
<dbReference type="GO" id="GO:0005886">
    <property type="term" value="C:plasma membrane"/>
    <property type="evidence" value="ECO:0007669"/>
    <property type="project" value="UniProtKB-SubCell"/>
</dbReference>
<dbReference type="RefSeq" id="WP_073392115.1">
    <property type="nucleotide sequence ID" value="NZ_FQVU01000006.1"/>
</dbReference>
<dbReference type="PANTHER" id="PTHR43099:SF5">
    <property type="entry name" value="HLYC_CORC FAMILY TRANSPORTER"/>
    <property type="match status" value="1"/>
</dbReference>
<dbReference type="PANTHER" id="PTHR43099">
    <property type="entry name" value="UPF0053 PROTEIN YRKA"/>
    <property type="match status" value="1"/>
</dbReference>
<evidence type="ECO:0000256" key="4">
    <source>
        <dbReference type="SAM" id="Phobius"/>
    </source>
</evidence>
<dbReference type="InterPro" id="IPR046342">
    <property type="entry name" value="CBS_dom_sf"/>
</dbReference>
<evidence type="ECO:0000313" key="6">
    <source>
        <dbReference type="EMBL" id="SHH46116.1"/>
    </source>
</evidence>
<dbReference type="EMBL" id="FQVU01000006">
    <property type="protein sequence ID" value="SHH46116.1"/>
    <property type="molecule type" value="Genomic_DNA"/>
</dbReference>
<evidence type="ECO:0000313" key="7">
    <source>
        <dbReference type="Proteomes" id="UP000186132"/>
    </source>
</evidence>
<keyword evidence="7" id="KW-1185">Reference proteome</keyword>
<organism evidence="6 7">
    <name type="scientific">Jatrophihabitans endophyticus</name>
    <dbReference type="NCBI Taxonomy" id="1206085"/>
    <lineage>
        <taxon>Bacteria</taxon>
        <taxon>Bacillati</taxon>
        <taxon>Actinomycetota</taxon>
        <taxon>Actinomycetes</taxon>
        <taxon>Jatrophihabitantales</taxon>
        <taxon>Jatrophihabitantaceae</taxon>
        <taxon>Jatrophihabitans</taxon>
    </lineage>
</organism>
<keyword evidence="3 4" id="KW-0812">Transmembrane</keyword>
<accession>A0A1M5T5Y8</accession>
<feature type="transmembrane region" description="Helical" evidence="4">
    <location>
        <begin position="97"/>
        <end position="118"/>
    </location>
</feature>
<gene>
    <name evidence="6" type="ORF">SAMN05443575_3917</name>
</gene>
<dbReference type="OrthoDB" id="110231at2"/>
<dbReference type="InterPro" id="IPR051676">
    <property type="entry name" value="UPF0053_domain"/>
</dbReference>
<dbReference type="Proteomes" id="UP000186132">
    <property type="component" value="Unassembled WGS sequence"/>
</dbReference>
<reference evidence="7" key="1">
    <citation type="submission" date="2016-11" db="EMBL/GenBank/DDBJ databases">
        <authorList>
            <person name="Varghese N."/>
            <person name="Submissions S."/>
        </authorList>
    </citation>
    <scope>NUCLEOTIDE SEQUENCE [LARGE SCALE GENOMIC DNA]</scope>
    <source>
        <strain evidence="7">DSM 45627</strain>
    </source>
</reference>
<feature type="transmembrane region" description="Helical" evidence="4">
    <location>
        <begin position="6"/>
        <end position="27"/>
    </location>
</feature>
<evidence type="ECO:0000259" key="5">
    <source>
        <dbReference type="PROSITE" id="PS51846"/>
    </source>
</evidence>
<evidence type="ECO:0000256" key="3">
    <source>
        <dbReference type="PROSITE-ProRule" id="PRU01193"/>
    </source>
</evidence>
<dbReference type="STRING" id="1206085.SAMN05443575_3917"/>
<feature type="transmembrane region" description="Helical" evidence="4">
    <location>
        <begin position="57"/>
        <end position="77"/>
    </location>
</feature>
<evidence type="ECO:0000256" key="1">
    <source>
        <dbReference type="ARBA" id="ARBA00004651"/>
    </source>
</evidence>
<name>A0A1M5T5Y8_9ACTN</name>
<evidence type="ECO:0000256" key="2">
    <source>
        <dbReference type="ARBA" id="ARBA00022475"/>
    </source>
</evidence>
<dbReference type="AlphaFoldDB" id="A0A1M5T5Y8"/>
<dbReference type="PROSITE" id="PS51846">
    <property type="entry name" value="CNNM"/>
    <property type="match status" value="1"/>
</dbReference>
<sequence>MTVLNLLVAVLLLIGNAFFVGAEFAAVSVRRAQVEPLADAGNKRAVRVLDALRRLSLLLAGAQLGITLCSLGLGAVAEPAVAVLFEDVFHALHVPAGLTHPIAFAIALALVVLLHMVLGEMVPKNIALASSERAALILVPALDSFVRATRVVIGSLNALANGSLRLLGIQPQDELKSAYTPEELADILAESRSEGYLDAGQHQRLTSALSFGDRTAGDVVVPAAELVTVDPDTTADAVQRLAAETGFSRFPIRRGDRLVGFVHVKDALVGDLVSDVAMPARFRHAMPAVDVAMPLPDVLTTLRRARSHLGHVVENGRSVGVVALEDVVEEVVGEIADTTHTA</sequence>
<dbReference type="Pfam" id="PF00571">
    <property type="entry name" value="CBS"/>
    <property type="match status" value="2"/>
</dbReference>
<protein>
    <submittedName>
        <fullName evidence="6">Hemolysin, contains CBS domains</fullName>
    </submittedName>
</protein>
<dbReference type="Gene3D" id="3.10.580.10">
    <property type="entry name" value="CBS-domain"/>
    <property type="match status" value="1"/>
</dbReference>
<dbReference type="InterPro" id="IPR002550">
    <property type="entry name" value="CNNM"/>
</dbReference>
<feature type="domain" description="CNNM transmembrane" evidence="5">
    <location>
        <begin position="1"/>
        <end position="201"/>
    </location>
</feature>
<dbReference type="SUPFAM" id="SSF54631">
    <property type="entry name" value="CBS-domain pair"/>
    <property type="match status" value="1"/>
</dbReference>